<feature type="compositionally biased region" description="Pro residues" evidence="1">
    <location>
        <begin position="21"/>
        <end position="30"/>
    </location>
</feature>
<dbReference type="HOGENOM" id="CLU_2740553_0_0_1"/>
<dbReference type="OrthoDB" id="10383638at2759"/>
<sequence>MIVEDQAQEPRGANDVDIFDPPVPPPPRLPQPAATFECFMQGRAFRAKANHVSLRDNLVHHIWGKFGPQED</sequence>
<dbReference type="EMBL" id="GL883098">
    <property type="protein sequence ID" value="EGG09225.1"/>
    <property type="molecule type" value="Genomic_DNA"/>
</dbReference>
<evidence type="ECO:0000313" key="3">
    <source>
        <dbReference type="Proteomes" id="UP000001072"/>
    </source>
</evidence>
<organism evidence="3">
    <name type="scientific">Melampsora larici-populina (strain 98AG31 / pathotype 3-4-7)</name>
    <name type="common">Poplar leaf rust fungus</name>
    <dbReference type="NCBI Taxonomy" id="747676"/>
    <lineage>
        <taxon>Eukaryota</taxon>
        <taxon>Fungi</taxon>
        <taxon>Dikarya</taxon>
        <taxon>Basidiomycota</taxon>
        <taxon>Pucciniomycotina</taxon>
        <taxon>Pucciniomycetes</taxon>
        <taxon>Pucciniales</taxon>
        <taxon>Melampsoraceae</taxon>
        <taxon>Melampsora</taxon>
    </lineage>
</organism>
<dbReference type="RefSeq" id="XP_007407585.1">
    <property type="nucleotide sequence ID" value="XM_007407523.1"/>
</dbReference>
<protein>
    <submittedName>
        <fullName evidence="2">Uncharacterized protein</fullName>
    </submittedName>
</protein>
<dbReference type="VEuPathDB" id="FungiDB:MELLADRAFT_55451"/>
<gene>
    <name evidence="2" type="ORF">MELLADRAFT_55451</name>
</gene>
<name>F4RET2_MELLP</name>
<keyword evidence="3" id="KW-1185">Reference proteome</keyword>
<dbReference type="InParanoid" id="F4RET2"/>
<proteinExistence type="predicted"/>
<dbReference type="STRING" id="747676.F4RET2"/>
<evidence type="ECO:0000313" key="2">
    <source>
        <dbReference type="EMBL" id="EGG09225.1"/>
    </source>
</evidence>
<feature type="region of interest" description="Disordered" evidence="1">
    <location>
        <begin position="1"/>
        <end position="31"/>
    </location>
</feature>
<dbReference type="GeneID" id="18928973"/>
<accession>F4RET2</accession>
<dbReference type="AlphaFoldDB" id="F4RET2"/>
<dbReference type="KEGG" id="mlr:MELLADRAFT_55451"/>
<dbReference type="Proteomes" id="UP000001072">
    <property type="component" value="Unassembled WGS sequence"/>
</dbReference>
<evidence type="ECO:0000256" key="1">
    <source>
        <dbReference type="SAM" id="MobiDB-lite"/>
    </source>
</evidence>
<reference evidence="3" key="1">
    <citation type="journal article" date="2011" name="Proc. Natl. Acad. Sci. U.S.A.">
        <title>Obligate biotrophy features unraveled by the genomic analysis of rust fungi.</title>
        <authorList>
            <person name="Duplessis S."/>
            <person name="Cuomo C.A."/>
            <person name="Lin Y.-C."/>
            <person name="Aerts A."/>
            <person name="Tisserant E."/>
            <person name="Veneault-Fourrey C."/>
            <person name="Joly D.L."/>
            <person name="Hacquard S."/>
            <person name="Amselem J."/>
            <person name="Cantarel B.L."/>
            <person name="Chiu R."/>
            <person name="Coutinho P.M."/>
            <person name="Feau N."/>
            <person name="Field M."/>
            <person name="Frey P."/>
            <person name="Gelhaye E."/>
            <person name="Goldberg J."/>
            <person name="Grabherr M.G."/>
            <person name="Kodira C.D."/>
            <person name="Kohler A."/>
            <person name="Kuees U."/>
            <person name="Lindquist E.A."/>
            <person name="Lucas S.M."/>
            <person name="Mago R."/>
            <person name="Mauceli E."/>
            <person name="Morin E."/>
            <person name="Murat C."/>
            <person name="Pangilinan J.L."/>
            <person name="Park R."/>
            <person name="Pearson M."/>
            <person name="Quesneville H."/>
            <person name="Rouhier N."/>
            <person name="Sakthikumar S."/>
            <person name="Salamov A.A."/>
            <person name="Schmutz J."/>
            <person name="Selles B."/>
            <person name="Shapiro H."/>
            <person name="Tanguay P."/>
            <person name="Tuskan G.A."/>
            <person name="Henrissat B."/>
            <person name="Van de Peer Y."/>
            <person name="Rouze P."/>
            <person name="Ellis J.G."/>
            <person name="Dodds P.N."/>
            <person name="Schein J.E."/>
            <person name="Zhong S."/>
            <person name="Hamelin R.C."/>
            <person name="Grigoriev I.V."/>
            <person name="Szabo L.J."/>
            <person name="Martin F."/>
        </authorList>
    </citation>
    <scope>NUCLEOTIDE SEQUENCE [LARGE SCALE GENOMIC DNA]</scope>
    <source>
        <strain evidence="3">98AG31 / pathotype 3-4-7</strain>
    </source>
</reference>